<keyword evidence="2" id="KW-0413">Isomerase</keyword>
<name>A0A941E7F9_9ACTN</name>
<dbReference type="Gene3D" id="3.20.20.150">
    <property type="entry name" value="Divalent-metal-dependent TIM barrel enzymes"/>
    <property type="match status" value="1"/>
</dbReference>
<evidence type="ECO:0000313" key="2">
    <source>
        <dbReference type="EMBL" id="MBR7825872.1"/>
    </source>
</evidence>
<dbReference type="Pfam" id="PF01261">
    <property type="entry name" value="AP_endonuc_2"/>
    <property type="match status" value="1"/>
</dbReference>
<evidence type="ECO:0000313" key="3">
    <source>
        <dbReference type="Proteomes" id="UP000676325"/>
    </source>
</evidence>
<dbReference type="EMBL" id="JAGSOH010000010">
    <property type="protein sequence ID" value="MBR7825872.1"/>
    <property type="molecule type" value="Genomic_DNA"/>
</dbReference>
<keyword evidence="3" id="KW-1185">Reference proteome</keyword>
<evidence type="ECO:0000259" key="1">
    <source>
        <dbReference type="Pfam" id="PF01261"/>
    </source>
</evidence>
<reference evidence="2" key="1">
    <citation type="submission" date="2021-04" db="EMBL/GenBank/DDBJ databases">
        <title>Genome based classification of Actinospica acidithermotolerans sp. nov., an actinobacterium isolated from an Indonesian hot spring.</title>
        <authorList>
            <person name="Kusuma A.B."/>
            <person name="Putra K.E."/>
            <person name="Nafisah S."/>
            <person name="Loh J."/>
            <person name="Nouioui I."/>
            <person name="Goodfellow M."/>
        </authorList>
    </citation>
    <scope>NUCLEOTIDE SEQUENCE</scope>
    <source>
        <strain evidence="2">MGRD01-02</strain>
    </source>
</reference>
<dbReference type="Proteomes" id="UP000676325">
    <property type="component" value="Unassembled WGS sequence"/>
</dbReference>
<comment type="caution">
    <text evidence="2">The sequence shown here is derived from an EMBL/GenBank/DDBJ whole genome shotgun (WGS) entry which is preliminary data.</text>
</comment>
<dbReference type="PANTHER" id="PTHR12110">
    <property type="entry name" value="HYDROXYPYRUVATE ISOMERASE"/>
    <property type="match status" value="1"/>
</dbReference>
<dbReference type="GO" id="GO:0016853">
    <property type="term" value="F:isomerase activity"/>
    <property type="evidence" value="ECO:0007669"/>
    <property type="project" value="UniProtKB-KW"/>
</dbReference>
<dbReference type="InterPro" id="IPR036237">
    <property type="entry name" value="Xyl_isomerase-like_sf"/>
</dbReference>
<dbReference type="PANTHER" id="PTHR12110:SF47">
    <property type="match status" value="1"/>
</dbReference>
<dbReference type="SUPFAM" id="SSF51658">
    <property type="entry name" value="Xylose isomerase-like"/>
    <property type="match status" value="1"/>
</dbReference>
<proteinExistence type="predicted"/>
<accession>A0A941E7F9</accession>
<organism evidence="2 3">
    <name type="scientific">Actinospica acidithermotolerans</name>
    <dbReference type="NCBI Taxonomy" id="2828514"/>
    <lineage>
        <taxon>Bacteria</taxon>
        <taxon>Bacillati</taxon>
        <taxon>Actinomycetota</taxon>
        <taxon>Actinomycetes</taxon>
        <taxon>Catenulisporales</taxon>
        <taxon>Actinospicaceae</taxon>
        <taxon>Actinospica</taxon>
    </lineage>
</organism>
<sequence length="279" mass="30820">MPKVALSTISVYPENTATGFATAQRLGYDGVEVMVTNDPVSQSIDSLRRLRDGLNMPILAVHAPCLFWLNLQRVWGTDPWGKLIKARMVAEELGASTVVVHPPFVWQGKYANEFVAGLRRMQQETDIRFAVENMYPWRAKTPVIGERRVEAYSPGWDPTEEDYPHFTLDLSHSATSRMDTMGMLGRMGHRLAHLHLADGSGSNSDEHLVPGRGTQPCAEILGLLGRNGFDGNVVLEVNTRRAANQEARDADLAEALTYARRHLVLGDADSAGEAKQITV</sequence>
<gene>
    <name evidence="2" type="ORF">KDK95_06090</name>
</gene>
<protein>
    <submittedName>
        <fullName evidence="2">Sugar phosphate isomerase/epimerase</fullName>
    </submittedName>
</protein>
<dbReference type="InterPro" id="IPR050312">
    <property type="entry name" value="IolE/XylAMocC-like"/>
</dbReference>
<dbReference type="RefSeq" id="WP_212517023.1">
    <property type="nucleotide sequence ID" value="NZ_JAGSOH010000010.1"/>
</dbReference>
<dbReference type="InterPro" id="IPR013022">
    <property type="entry name" value="Xyl_isomerase-like_TIM-brl"/>
</dbReference>
<dbReference type="AlphaFoldDB" id="A0A941E7F9"/>
<feature type="domain" description="Xylose isomerase-like TIM barrel" evidence="1">
    <location>
        <begin position="20"/>
        <end position="250"/>
    </location>
</feature>